<dbReference type="AlphaFoldDB" id="A0A2M9ZRY1"/>
<dbReference type="SMART" id="SM00086">
    <property type="entry name" value="PAC"/>
    <property type="match status" value="3"/>
</dbReference>
<reference evidence="11 12" key="1">
    <citation type="submission" date="2017-07" db="EMBL/GenBank/DDBJ databases">
        <title>Leptospira spp. isolated from tropical soils.</title>
        <authorList>
            <person name="Thibeaux R."/>
            <person name="Iraola G."/>
            <person name="Ferres I."/>
            <person name="Bierque E."/>
            <person name="Girault D."/>
            <person name="Soupe-Gilbert M.-E."/>
            <person name="Picardeau M."/>
            <person name="Goarant C."/>
        </authorList>
    </citation>
    <scope>NUCLEOTIDE SEQUENCE [LARGE SCALE GENOMIC DNA]</scope>
    <source>
        <strain evidence="10 12">FH1-B-B1</strain>
        <strain evidence="9 11">FH1-B-C1</strain>
    </source>
</reference>
<comment type="caution">
    <text evidence="10">The sequence shown here is derived from an EMBL/GenBank/DDBJ whole genome shotgun (WGS) entry which is preliminary data.</text>
</comment>
<dbReference type="NCBIfam" id="TIGR00229">
    <property type="entry name" value="sensory_box"/>
    <property type="match status" value="3"/>
</dbReference>
<comment type="catalytic activity">
    <reaction evidence="1">
        <text>ATP + protein L-histidine = ADP + protein N-phospho-L-histidine.</text>
        <dbReference type="EC" id="2.7.13.3"/>
    </reaction>
</comment>
<dbReference type="SUPFAM" id="SSF55874">
    <property type="entry name" value="ATPase domain of HSP90 chaperone/DNA topoisomerase II/histidine kinase"/>
    <property type="match status" value="1"/>
</dbReference>
<dbReference type="InterPro" id="IPR036097">
    <property type="entry name" value="HisK_dim/P_sf"/>
</dbReference>
<evidence type="ECO:0000259" key="8">
    <source>
        <dbReference type="PROSITE" id="PS50113"/>
    </source>
</evidence>
<keyword evidence="5 10" id="KW-0418">Kinase</keyword>
<dbReference type="PANTHER" id="PTHR43304">
    <property type="entry name" value="PHYTOCHROME-LIKE PROTEIN CPH1"/>
    <property type="match status" value="1"/>
</dbReference>
<feature type="domain" description="PAS" evidence="7">
    <location>
        <begin position="12"/>
        <end position="84"/>
    </location>
</feature>
<dbReference type="Gene3D" id="3.30.450.20">
    <property type="entry name" value="PAS domain"/>
    <property type="match status" value="3"/>
</dbReference>
<name>A0A2M9ZRY1_9LEPT</name>
<dbReference type="InterPro" id="IPR005467">
    <property type="entry name" value="His_kinase_dom"/>
</dbReference>
<dbReference type="InterPro" id="IPR001610">
    <property type="entry name" value="PAC"/>
</dbReference>
<dbReference type="Gene3D" id="2.10.70.100">
    <property type="match status" value="1"/>
</dbReference>
<dbReference type="InterPro" id="IPR003594">
    <property type="entry name" value="HATPase_dom"/>
</dbReference>
<evidence type="ECO:0000313" key="10">
    <source>
        <dbReference type="EMBL" id="PJZ74731.1"/>
    </source>
</evidence>
<dbReference type="PANTHER" id="PTHR43304:SF1">
    <property type="entry name" value="PAC DOMAIN-CONTAINING PROTEIN"/>
    <property type="match status" value="1"/>
</dbReference>
<proteinExistence type="predicted"/>
<evidence type="ECO:0000313" key="9">
    <source>
        <dbReference type="EMBL" id="PJZ71198.1"/>
    </source>
</evidence>
<dbReference type="Pfam" id="PF08447">
    <property type="entry name" value="PAS_3"/>
    <property type="match status" value="3"/>
</dbReference>
<dbReference type="InterPro" id="IPR036890">
    <property type="entry name" value="HATPase_C_sf"/>
</dbReference>
<evidence type="ECO:0000256" key="5">
    <source>
        <dbReference type="ARBA" id="ARBA00022777"/>
    </source>
</evidence>
<feature type="domain" description="PAC" evidence="8">
    <location>
        <begin position="340"/>
        <end position="392"/>
    </location>
</feature>
<dbReference type="EMBL" id="NPDZ01000001">
    <property type="protein sequence ID" value="PJZ74731.1"/>
    <property type="molecule type" value="Genomic_DNA"/>
</dbReference>
<keyword evidence="4" id="KW-0808">Transferase</keyword>
<dbReference type="Gene3D" id="3.30.565.10">
    <property type="entry name" value="Histidine kinase-like ATPase, C-terminal domain"/>
    <property type="match status" value="1"/>
</dbReference>
<evidence type="ECO:0000259" key="6">
    <source>
        <dbReference type="PROSITE" id="PS50109"/>
    </source>
</evidence>
<keyword evidence="11" id="KW-1185">Reference proteome</keyword>
<dbReference type="Pfam" id="PF00512">
    <property type="entry name" value="HisKA"/>
    <property type="match status" value="1"/>
</dbReference>
<dbReference type="InterPro" id="IPR004358">
    <property type="entry name" value="Sig_transdc_His_kin-like_C"/>
</dbReference>
<dbReference type="OrthoDB" id="344048at2"/>
<dbReference type="InterPro" id="IPR013655">
    <property type="entry name" value="PAS_fold_3"/>
</dbReference>
<protein>
    <recommendedName>
        <fullName evidence="2">histidine kinase</fullName>
        <ecNumber evidence="2">2.7.13.3</ecNumber>
    </recommendedName>
</protein>
<dbReference type="PROSITE" id="PS50113">
    <property type="entry name" value="PAC"/>
    <property type="match status" value="3"/>
</dbReference>
<dbReference type="InterPro" id="IPR035965">
    <property type="entry name" value="PAS-like_dom_sf"/>
</dbReference>
<dbReference type="Proteomes" id="UP000231990">
    <property type="component" value="Unassembled WGS sequence"/>
</dbReference>
<dbReference type="EMBL" id="NPDY01000001">
    <property type="protein sequence ID" value="PJZ71198.1"/>
    <property type="molecule type" value="Genomic_DNA"/>
</dbReference>
<evidence type="ECO:0000256" key="3">
    <source>
        <dbReference type="ARBA" id="ARBA00022553"/>
    </source>
</evidence>
<dbReference type="PROSITE" id="PS50109">
    <property type="entry name" value="HIS_KIN"/>
    <property type="match status" value="1"/>
</dbReference>
<dbReference type="SMART" id="SM00091">
    <property type="entry name" value="PAS"/>
    <property type="match status" value="2"/>
</dbReference>
<dbReference type="SUPFAM" id="SSF55785">
    <property type="entry name" value="PYP-like sensor domain (PAS domain)"/>
    <property type="match status" value="3"/>
</dbReference>
<sequence length="634" mass="73658">MGDRKLSEIQTDVELYRTLVETSKELICLHEPNGVYIYLNPALNFLTGYLEDELIGRDFYDFIHPDDRERILEVSQIPVLLRNQPVPMEYRFRRKDGTYVWFQTLMQLILEEDGTVKNLHSTSRDISSRIELTRRLQQERKFSSLMSELAHVGAWEWYPTENSVFWSSEVFRIHERNELLGVNANIALQYTILQDRALVRRCFILAKEEGRSFSIEHRIKTESGKIRWVRTQGRPTTTVEGRVATVYGAIQDITLSKSVEEEIRLSERKFFQAFHSSGIGMALTNPEGATIEVNYSLAELLGYSKDELLKRNILEITFPEDLAEITANMEKLVRGEKESYQTVQRYVHKNGAIIWALLTVVLVRKNSGQPMFFVSQMQDITRRRNLENILREKNSRLKSISVHLQERIEQLEEFNQIVSHNMRSPIGNISTLVKFLEDAVDEEEKLEYLGYLKQTADQLLITLNDLVEVIKIRQTRKVAKEKIIVEEAFSKVRAMFQAQILEYNAEVIVDFKEAPEIRYSRVYLESILLNLFSNSLKYRDPSKSPILKYSTYWKNNAFVLEAADNGLGIDLDKYGNQIFKLNKTFHRDIDGKGIGLFMTKNQIESMGGEIYVESQPGIGTKFLIHLTKENEFVE</sequence>
<dbReference type="CDD" id="cd00130">
    <property type="entry name" value="PAS"/>
    <property type="match status" value="3"/>
</dbReference>
<dbReference type="InterPro" id="IPR000014">
    <property type="entry name" value="PAS"/>
</dbReference>
<dbReference type="Proteomes" id="UP000231962">
    <property type="component" value="Unassembled WGS sequence"/>
</dbReference>
<organism evidence="10 12">
    <name type="scientific">Leptospira perolatii</name>
    <dbReference type="NCBI Taxonomy" id="2023191"/>
    <lineage>
        <taxon>Bacteria</taxon>
        <taxon>Pseudomonadati</taxon>
        <taxon>Spirochaetota</taxon>
        <taxon>Spirochaetia</taxon>
        <taxon>Leptospirales</taxon>
        <taxon>Leptospiraceae</taxon>
        <taxon>Leptospira</taxon>
    </lineage>
</organism>
<gene>
    <name evidence="9" type="ORF">CH360_01410</name>
    <name evidence="10" type="ORF">CH373_01410</name>
</gene>
<dbReference type="SMART" id="SM00387">
    <property type="entry name" value="HATPase_c"/>
    <property type="match status" value="1"/>
</dbReference>
<evidence type="ECO:0000256" key="4">
    <source>
        <dbReference type="ARBA" id="ARBA00022679"/>
    </source>
</evidence>
<dbReference type="PROSITE" id="PS50112">
    <property type="entry name" value="PAS"/>
    <property type="match status" value="2"/>
</dbReference>
<dbReference type="SUPFAM" id="SSF47384">
    <property type="entry name" value="Homodimeric domain of signal transducing histidine kinase"/>
    <property type="match status" value="1"/>
</dbReference>
<dbReference type="Pfam" id="PF02518">
    <property type="entry name" value="HATPase_c"/>
    <property type="match status" value="1"/>
</dbReference>
<dbReference type="InterPro" id="IPR000700">
    <property type="entry name" value="PAS-assoc_C"/>
</dbReference>
<feature type="domain" description="PAC" evidence="8">
    <location>
        <begin position="86"/>
        <end position="138"/>
    </location>
</feature>
<dbReference type="GO" id="GO:0000155">
    <property type="term" value="F:phosphorelay sensor kinase activity"/>
    <property type="evidence" value="ECO:0007669"/>
    <property type="project" value="InterPro"/>
</dbReference>
<dbReference type="Gene3D" id="1.10.287.130">
    <property type="match status" value="1"/>
</dbReference>
<accession>A0A2M9ZRY1</accession>
<evidence type="ECO:0000256" key="1">
    <source>
        <dbReference type="ARBA" id="ARBA00000085"/>
    </source>
</evidence>
<evidence type="ECO:0000259" key="7">
    <source>
        <dbReference type="PROSITE" id="PS50112"/>
    </source>
</evidence>
<feature type="domain" description="PAS" evidence="7">
    <location>
        <begin position="266"/>
        <end position="336"/>
    </location>
</feature>
<evidence type="ECO:0000313" key="11">
    <source>
        <dbReference type="Proteomes" id="UP000231962"/>
    </source>
</evidence>
<dbReference type="InterPro" id="IPR052162">
    <property type="entry name" value="Sensor_kinase/Photoreceptor"/>
</dbReference>
<evidence type="ECO:0000313" key="12">
    <source>
        <dbReference type="Proteomes" id="UP000231990"/>
    </source>
</evidence>
<dbReference type="CDD" id="cd00082">
    <property type="entry name" value="HisKA"/>
    <property type="match status" value="1"/>
</dbReference>
<dbReference type="SMART" id="SM00388">
    <property type="entry name" value="HisKA"/>
    <property type="match status" value="1"/>
</dbReference>
<dbReference type="RefSeq" id="WP_100712140.1">
    <property type="nucleotide sequence ID" value="NZ_NPDY01000001.1"/>
</dbReference>
<feature type="domain" description="Histidine kinase" evidence="6">
    <location>
        <begin position="417"/>
        <end position="630"/>
    </location>
</feature>
<feature type="domain" description="PAC" evidence="8">
    <location>
        <begin position="213"/>
        <end position="265"/>
    </location>
</feature>
<dbReference type="PRINTS" id="PR00344">
    <property type="entry name" value="BCTRLSENSOR"/>
</dbReference>
<dbReference type="EC" id="2.7.13.3" evidence="2"/>
<evidence type="ECO:0000256" key="2">
    <source>
        <dbReference type="ARBA" id="ARBA00012438"/>
    </source>
</evidence>
<keyword evidence="3" id="KW-0597">Phosphoprotein</keyword>
<dbReference type="InterPro" id="IPR003661">
    <property type="entry name" value="HisK_dim/P_dom"/>
</dbReference>